<evidence type="ECO:0000313" key="9">
    <source>
        <dbReference type="Proteomes" id="UP000242188"/>
    </source>
</evidence>
<dbReference type="GO" id="GO:0005634">
    <property type="term" value="C:nucleus"/>
    <property type="evidence" value="ECO:0007669"/>
    <property type="project" value="UniProtKB-SubCell"/>
</dbReference>
<dbReference type="EMBL" id="NEDP02003311">
    <property type="protein sequence ID" value="OWF49019.1"/>
    <property type="molecule type" value="Genomic_DNA"/>
</dbReference>
<evidence type="ECO:0000256" key="3">
    <source>
        <dbReference type="ARBA" id="ARBA00005469"/>
    </source>
</evidence>
<organism evidence="8 9">
    <name type="scientific">Mizuhopecten yessoensis</name>
    <name type="common">Japanese scallop</name>
    <name type="synonym">Patinopecten yessoensis</name>
    <dbReference type="NCBI Taxonomy" id="6573"/>
    <lineage>
        <taxon>Eukaryota</taxon>
        <taxon>Metazoa</taxon>
        <taxon>Spiralia</taxon>
        <taxon>Lophotrochozoa</taxon>
        <taxon>Mollusca</taxon>
        <taxon>Bivalvia</taxon>
        <taxon>Autobranchia</taxon>
        <taxon>Pteriomorphia</taxon>
        <taxon>Pectinida</taxon>
        <taxon>Pectinoidea</taxon>
        <taxon>Pectinidae</taxon>
        <taxon>Mizuhopecten</taxon>
    </lineage>
</organism>
<dbReference type="GO" id="GO:1990825">
    <property type="term" value="F:sequence-specific mRNA binding"/>
    <property type="evidence" value="ECO:0007669"/>
    <property type="project" value="TreeGrafter"/>
</dbReference>
<dbReference type="GO" id="GO:0075523">
    <property type="term" value="P:viral translational frameshifting"/>
    <property type="evidence" value="ECO:0007669"/>
    <property type="project" value="TreeGrafter"/>
</dbReference>
<protein>
    <submittedName>
        <fullName evidence="8">UPF0515 protein C19orf66</fullName>
    </submittedName>
</protein>
<accession>A0A210QJW0</accession>
<dbReference type="PANTHER" id="PTHR16135:SF2">
    <property type="entry name" value="SHIFTLESS ANTIVIRAL INHIBITOR OF RIBOSOMAL FRAMESHIFTING PROTEIN"/>
    <property type="match status" value="1"/>
</dbReference>
<feature type="region of interest" description="Disordered" evidence="7">
    <location>
        <begin position="253"/>
        <end position="275"/>
    </location>
</feature>
<keyword evidence="5" id="KW-0694">RNA-binding</keyword>
<comment type="similarity">
    <text evidence="3">Belongs to the SHFL family.</text>
</comment>
<dbReference type="PANTHER" id="PTHR16135">
    <property type="entry name" value="REPRESSOR OF YIELD OF DENV PROTEIN"/>
    <property type="match status" value="1"/>
</dbReference>
<keyword evidence="4" id="KW-0963">Cytoplasm</keyword>
<dbReference type="GO" id="GO:0045087">
    <property type="term" value="P:innate immune response"/>
    <property type="evidence" value="ECO:0007669"/>
    <property type="project" value="TreeGrafter"/>
</dbReference>
<evidence type="ECO:0000256" key="1">
    <source>
        <dbReference type="ARBA" id="ARBA00004123"/>
    </source>
</evidence>
<reference evidence="8 9" key="1">
    <citation type="journal article" date="2017" name="Nat. Ecol. Evol.">
        <title>Scallop genome provides insights into evolution of bilaterian karyotype and development.</title>
        <authorList>
            <person name="Wang S."/>
            <person name="Zhang J."/>
            <person name="Jiao W."/>
            <person name="Li J."/>
            <person name="Xun X."/>
            <person name="Sun Y."/>
            <person name="Guo X."/>
            <person name="Huan P."/>
            <person name="Dong B."/>
            <person name="Zhang L."/>
            <person name="Hu X."/>
            <person name="Sun X."/>
            <person name="Wang J."/>
            <person name="Zhao C."/>
            <person name="Wang Y."/>
            <person name="Wang D."/>
            <person name="Huang X."/>
            <person name="Wang R."/>
            <person name="Lv J."/>
            <person name="Li Y."/>
            <person name="Zhang Z."/>
            <person name="Liu B."/>
            <person name="Lu W."/>
            <person name="Hui Y."/>
            <person name="Liang J."/>
            <person name="Zhou Z."/>
            <person name="Hou R."/>
            <person name="Li X."/>
            <person name="Liu Y."/>
            <person name="Li H."/>
            <person name="Ning X."/>
            <person name="Lin Y."/>
            <person name="Zhao L."/>
            <person name="Xing Q."/>
            <person name="Dou J."/>
            <person name="Li Y."/>
            <person name="Mao J."/>
            <person name="Guo H."/>
            <person name="Dou H."/>
            <person name="Li T."/>
            <person name="Mu C."/>
            <person name="Jiang W."/>
            <person name="Fu Q."/>
            <person name="Fu X."/>
            <person name="Miao Y."/>
            <person name="Liu J."/>
            <person name="Yu Q."/>
            <person name="Li R."/>
            <person name="Liao H."/>
            <person name="Li X."/>
            <person name="Kong Y."/>
            <person name="Jiang Z."/>
            <person name="Chourrout D."/>
            <person name="Li R."/>
            <person name="Bao Z."/>
        </authorList>
    </citation>
    <scope>NUCLEOTIDE SEQUENCE [LARGE SCALE GENOMIC DNA]</scope>
    <source>
        <strain evidence="8 9">PY_sf001</strain>
    </source>
</reference>
<dbReference type="GO" id="GO:0043022">
    <property type="term" value="F:ribosome binding"/>
    <property type="evidence" value="ECO:0007669"/>
    <property type="project" value="TreeGrafter"/>
</dbReference>
<evidence type="ECO:0000256" key="6">
    <source>
        <dbReference type="ARBA" id="ARBA00023242"/>
    </source>
</evidence>
<keyword evidence="6" id="KW-0539">Nucleus</keyword>
<sequence length="275" mass="31539">MEVVRADASEAGAHGATDSQVQLARRLQELLTGRFTEEEALRILEHKNWDLKAAVGFVFESEPRDVRQISGAGQGWTEIRADHNVRNLAYHNDIPFQVRQFACEENDTVWWRKVPTRKMVSKCKRCRRRYKAVPREREWGWAKFVCISCGNEFNGFGQMNSTTSPCYPCGNICHVEEVFPPKRHNNTGRRSRHRHSCTAHNCYNRTADAQFRPNRCVHPRSLARQVVHPSQRHNSTGSTVATFLSQDDIQTFQDYHGPRNMADVSEEGSDASHDS</sequence>
<evidence type="ECO:0000256" key="7">
    <source>
        <dbReference type="SAM" id="MobiDB-lite"/>
    </source>
</evidence>
<evidence type="ECO:0000313" key="8">
    <source>
        <dbReference type="EMBL" id="OWF49019.1"/>
    </source>
</evidence>
<dbReference type="InterPro" id="IPR026795">
    <property type="entry name" value="SHFL"/>
</dbReference>
<dbReference type="Pfam" id="PF15135">
    <property type="entry name" value="UPF0515"/>
    <property type="match status" value="1"/>
</dbReference>
<evidence type="ECO:0000256" key="5">
    <source>
        <dbReference type="ARBA" id="ARBA00022884"/>
    </source>
</evidence>
<dbReference type="AlphaFoldDB" id="A0A210QJW0"/>
<name>A0A210QJW0_MIZYE</name>
<dbReference type="GO" id="GO:0036464">
    <property type="term" value="C:cytoplasmic ribonucleoprotein granule"/>
    <property type="evidence" value="ECO:0007669"/>
    <property type="project" value="UniProtKB-SubCell"/>
</dbReference>
<evidence type="ECO:0000256" key="2">
    <source>
        <dbReference type="ARBA" id="ARBA00004331"/>
    </source>
</evidence>
<comment type="subcellular location">
    <subcellularLocation>
        <location evidence="2">Cytoplasm</location>
        <location evidence="2">Cytoplasmic ribonucleoprotein granule</location>
    </subcellularLocation>
    <subcellularLocation>
        <location evidence="1">Nucleus</location>
    </subcellularLocation>
</comment>
<dbReference type="Proteomes" id="UP000242188">
    <property type="component" value="Unassembled WGS sequence"/>
</dbReference>
<comment type="caution">
    <text evidence="8">The sequence shown here is derived from an EMBL/GenBank/DDBJ whole genome shotgun (WGS) entry which is preliminary data.</text>
</comment>
<gene>
    <name evidence="8" type="ORF">KP79_PYT01114</name>
</gene>
<dbReference type="OrthoDB" id="9423182at2759"/>
<proteinExistence type="inferred from homology"/>
<keyword evidence="9" id="KW-1185">Reference proteome</keyword>
<evidence type="ECO:0000256" key="4">
    <source>
        <dbReference type="ARBA" id="ARBA00022490"/>
    </source>
</evidence>